<proteinExistence type="predicted"/>
<organism evidence="2 3">
    <name type="scientific">Hymenobacter chitinivorans DSM 11115</name>
    <dbReference type="NCBI Taxonomy" id="1121954"/>
    <lineage>
        <taxon>Bacteria</taxon>
        <taxon>Pseudomonadati</taxon>
        <taxon>Bacteroidota</taxon>
        <taxon>Cytophagia</taxon>
        <taxon>Cytophagales</taxon>
        <taxon>Hymenobacteraceae</taxon>
        <taxon>Hymenobacter</taxon>
    </lineage>
</organism>
<keyword evidence="3" id="KW-1185">Reference proteome</keyword>
<dbReference type="Proteomes" id="UP000228535">
    <property type="component" value="Unassembled WGS sequence"/>
</dbReference>
<dbReference type="OrthoDB" id="848102at2"/>
<dbReference type="AlphaFoldDB" id="A0A2M9BAJ6"/>
<dbReference type="PROSITE" id="PS51257">
    <property type="entry name" value="PROKAR_LIPOPROTEIN"/>
    <property type="match status" value="1"/>
</dbReference>
<accession>A0A2M9BAJ6</accession>
<gene>
    <name evidence="2" type="ORF">CLV45_3314</name>
</gene>
<name>A0A2M9BAJ6_9BACT</name>
<dbReference type="RefSeq" id="WP_100337560.1">
    <property type="nucleotide sequence ID" value="NZ_PGFA01000002.1"/>
</dbReference>
<evidence type="ECO:0000256" key="1">
    <source>
        <dbReference type="SAM" id="SignalP"/>
    </source>
</evidence>
<feature type="chain" id="PRO_5014974156" evidence="1">
    <location>
        <begin position="21"/>
        <end position="318"/>
    </location>
</feature>
<comment type="caution">
    <text evidence="2">The sequence shown here is derived from an EMBL/GenBank/DDBJ whole genome shotgun (WGS) entry which is preliminary data.</text>
</comment>
<feature type="signal peptide" evidence="1">
    <location>
        <begin position="1"/>
        <end position="20"/>
    </location>
</feature>
<evidence type="ECO:0000313" key="2">
    <source>
        <dbReference type="EMBL" id="PJJ54966.1"/>
    </source>
</evidence>
<evidence type="ECO:0000313" key="3">
    <source>
        <dbReference type="Proteomes" id="UP000228535"/>
    </source>
</evidence>
<dbReference type="EMBL" id="PGFA01000002">
    <property type="protein sequence ID" value="PJJ54966.1"/>
    <property type="molecule type" value="Genomic_DNA"/>
</dbReference>
<keyword evidence="1" id="KW-0732">Signal</keyword>
<protein>
    <submittedName>
        <fullName evidence="2">Uncharacterized protein</fullName>
    </submittedName>
</protein>
<reference evidence="2 3" key="1">
    <citation type="submission" date="2017-11" db="EMBL/GenBank/DDBJ databases">
        <title>Genomic Encyclopedia of Archaeal and Bacterial Type Strains, Phase II (KMG-II): From Individual Species to Whole Genera.</title>
        <authorList>
            <person name="Goeker M."/>
        </authorList>
    </citation>
    <scope>NUCLEOTIDE SEQUENCE [LARGE SCALE GENOMIC DNA]</scope>
    <source>
        <strain evidence="2 3">DSM 11115</strain>
    </source>
</reference>
<sequence length="318" mass="33399">MRTYLTLSLLALGLSGAFLSCSTPELDDLNAPTRATQATNKKAELSAPTLSTVEATQTSITLRVTAGAGEGAPAGFSLQWMSAADYVANGNSWLSSDDPRLFKASFSGNANQSRYNLAPNQSVTVNIGEMLFDNGASTTSAKALSCITQQYVFRAFAHATSSLQRSDFTAPYQAATLSCRASATCTFTQDYWRTHGPIPVGNNRNEWPLTSLTLGTTTYTDLQALSILNTPAEGSALLTLAHQLIAAKLNEAKGADATSISQYIGSADAQLGSRSLLPGTTTDQPTSSYLGAVSTLTQPLLNYNEGATGPGHCAEAED</sequence>